<dbReference type="AlphaFoldDB" id="A0A317C4T1"/>
<reference evidence="4 5" key="1">
    <citation type="submission" date="2018-05" db="EMBL/GenBank/DDBJ databases">
        <title>Leucothrix arctica sp. nov., isolated from Arctic seawater.</title>
        <authorList>
            <person name="Choi A."/>
            <person name="Baek K."/>
        </authorList>
    </citation>
    <scope>NUCLEOTIDE SEQUENCE [LARGE SCALE GENOMIC DNA]</scope>
    <source>
        <strain evidence="4 5">IMCC9719</strain>
    </source>
</reference>
<feature type="signal peptide" evidence="2">
    <location>
        <begin position="1"/>
        <end position="23"/>
    </location>
</feature>
<dbReference type="PROSITE" id="PS51020">
    <property type="entry name" value="SPONDIN"/>
    <property type="match status" value="1"/>
</dbReference>
<dbReference type="Pfam" id="PF06468">
    <property type="entry name" value="Spond_N"/>
    <property type="match status" value="1"/>
</dbReference>
<evidence type="ECO:0000313" key="5">
    <source>
        <dbReference type="Proteomes" id="UP000245506"/>
    </source>
</evidence>
<feature type="domain" description="Spondin" evidence="3">
    <location>
        <begin position="1"/>
        <end position="197"/>
    </location>
</feature>
<feature type="chain" id="PRO_5016341760" description="Spondin domain-containing protein" evidence="2">
    <location>
        <begin position="24"/>
        <end position="237"/>
    </location>
</feature>
<feature type="compositionally biased region" description="Gly residues" evidence="1">
    <location>
        <begin position="181"/>
        <end position="190"/>
    </location>
</feature>
<dbReference type="Gene3D" id="2.60.40.2130">
    <property type="entry name" value="F-spondin domain"/>
    <property type="match status" value="1"/>
</dbReference>
<proteinExistence type="predicted"/>
<feature type="region of interest" description="Disordered" evidence="1">
    <location>
        <begin position="168"/>
        <end position="194"/>
    </location>
</feature>
<sequence>MKRQIVLGSVALSMALASSMASAATFTVEVQNLTQGIYFTPLLVAAHDSDTHLFQSGSTATASLQAMAEGGSLDGLTVDLDGTSAQYQANPAGGLLAPGAISPATAEISTHDTDNNYISVVAMMLPTNDGFIGLNSYKIPTEAGTYTVNINGYDAGTEANDEIVNGGGAAGTPGIPAAPGGDAGSGGTGAAGADTNPTVHIHRGVLGDTDATGGTSDLDSRIHRWLNPVARVTITVK</sequence>
<keyword evidence="5" id="KW-1185">Reference proteome</keyword>
<evidence type="ECO:0000313" key="4">
    <source>
        <dbReference type="EMBL" id="PWQ93211.1"/>
    </source>
</evidence>
<evidence type="ECO:0000259" key="3">
    <source>
        <dbReference type="PROSITE" id="PS51020"/>
    </source>
</evidence>
<gene>
    <name evidence="4" type="ORF">DKT75_21225</name>
</gene>
<dbReference type="InterPro" id="IPR009465">
    <property type="entry name" value="Spondin_N"/>
</dbReference>
<dbReference type="EMBL" id="QGKL01000043">
    <property type="protein sequence ID" value="PWQ93211.1"/>
    <property type="molecule type" value="Genomic_DNA"/>
</dbReference>
<accession>A0A317C4T1</accession>
<organism evidence="4 5">
    <name type="scientific">Leucothrix arctica</name>
    <dbReference type="NCBI Taxonomy" id="1481894"/>
    <lineage>
        <taxon>Bacteria</taxon>
        <taxon>Pseudomonadati</taxon>
        <taxon>Pseudomonadota</taxon>
        <taxon>Gammaproteobacteria</taxon>
        <taxon>Thiotrichales</taxon>
        <taxon>Thiotrichaceae</taxon>
        <taxon>Leucothrix</taxon>
    </lineage>
</organism>
<keyword evidence="2" id="KW-0732">Signal</keyword>
<name>A0A317C4T1_9GAMM</name>
<dbReference type="InterPro" id="IPR038678">
    <property type="entry name" value="Spondin_N_sf"/>
</dbReference>
<evidence type="ECO:0000256" key="1">
    <source>
        <dbReference type="SAM" id="MobiDB-lite"/>
    </source>
</evidence>
<comment type="caution">
    <text evidence="4">The sequence shown here is derived from an EMBL/GenBank/DDBJ whole genome shotgun (WGS) entry which is preliminary data.</text>
</comment>
<dbReference type="OrthoDB" id="264824at2"/>
<dbReference type="RefSeq" id="WP_109826850.1">
    <property type="nucleotide sequence ID" value="NZ_QGKL01000043.1"/>
</dbReference>
<evidence type="ECO:0000256" key="2">
    <source>
        <dbReference type="SAM" id="SignalP"/>
    </source>
</evidence>
<protein>
    <recommendedName>
        <fullName evidence="3">Spondin domain-containing protein</fullName>
    </recommendedName>
</protein>
<dbReference type="NCBIfam" id="NF038123">
    <property type="entry name" value="NF038123_dom"/>
    <property type="match status" value="1"/>
</dbReference>
<dbReference type="Proteomes" id="UP000245506">
    <property type="component" value="Unassembled WGS sequence"/>
</dbReference>